<dbReference type="InParanoid" id="D8UET5"/>
<evidence type="ECO:0000313" key="2">
    <source>
        <dbReference type="Proteomes" id="UP000001058"/>
    </source>
</evidence>
<dbReference type="EMBL" id="GL378390">
    <property type="protein sequence ID" value="EFJ41789.1"/>
    <property type="molecule type" value="Genomic_DNA"/>
</dbReference>
<sequence length="386" mass="41909">MNHGACMEVFGAEKSPASAMEVLEKRQLDCRVCGRQHTIHLCCCGHPAPCTVLYPQFCVQALCGFDGSSCGVKYASFAAFAPAVLDTDAGMQAMFSDLLSQRGLRSTAPLPGPLPMPGARPACPAFLQQLAERRRRGIGGMSCPGLRDQCYACLYGCSQAGVLGPRDIEAAIMDTGSDAGRTLAWYPGLLMAWRFDNVSACGSGKGKASVLVCLTNVNPHGNPDMAPQADTFFRDNQLPAYYGEIDSIRSVVCSFSSAAGQPCAWCLALNRNHQLKRSADAASLRVATTQRVATDPRVIVPFRSAEGLERVGHVELFERLKVVTSTLIAERADRIALDREIKRRTSLFQADRVRLQAYARADASRSEPVRLLETSQQRGMMQCRHA</sequence>
<evidence type="ECO:0000313" key="1">
    <source>
        <dbReference type="EMBL" id="EFJ41789.1"/>
    </source>
</evidence>
<proteinExistence type="predicted"/>
<keyword evidence="2" id="KW-1185">Reference proteome</keyword>
<dbReference type="RefSeq" id="XP_002957135.1">
    <property type="nucleotide sequence ID" value="XM_002957089.1"/>
</dbReference>
<accession>D8UET5</accession>
<organism evidence="2">
    <name type="scientific">Volvox carteri f. nagariensis</name>
    <dbReference type="NCBI Taxonomy" id="3068"/>
    <lineage>
        <taxon>Eukaryota</taxon>
        <taxon>Viridiplantae</taxon>
        <taxon>Chlorophyta</taxon>
        <taxon>core chlorophytes</taxon>
        <taxon>Chlorophyceae</taxon>
        <taxon>CS clade</taxon>
        <taxon>Chlamydomonadales</taxon>
        <taxon>Volvocaceae</taxon>
        <taxon>Volvox</taxon>
    </lineage>
</organism>
<name>D8UET5_VOLCA</name>
<dbReference type="AlphaFoldDB" id="D8UET5"/>
<gene>
    <name evidence="1" type="ORF">VOLCADRAFT_107560</name>
</gene>
<reference evidence="1 2" key="1">
    <citation type="journal article" date="2010" name="Science">
        <title>Genomic analysis of organismal complexity in the multicellular green alga Volvox carteri.</title>
        <authorList>
            <person name="Prochnik S.E."/>
            <person name="Umen J."/>
            <person name="Nedelcu A.M."/>
            <person name="Hallmann A."/>
            <person name="Miller S.M."/>
            <person name="Nishii I."/>
            <person name="Ferris P."/>
            <person name="Kuo A."/>
            <person name="Mitros T."/>
            <person name="Fritz-Laylin L.K."/>
            <person name="Hellsten U."/>
            <person name="Chapman J."/>
            <person name="Simakov O."/>
            <person name="Rensing S.A."/>
            <person name="Terry A."/>
            <person name="Pangilinan J."/>
            <person name="Kapitonov V."/>
            <person name="Jurka J."/>
            <person name="Salamov A."/>
            <person name="Shapiro H."/>
            <person name="Schmutz J."/>
            <person name="Grimwood J."/>
            <person name="Lindquist E."/>
            <person name="Lucas S."/>
            <person name="Grigoriev I.V."/>
            <person name="Schmitt R."/>
            <person name="Kirk D."/>
            <person name="Rokhsar D.S."/>
        </authorList>
    </citation>
    <scope>NUCLEOTIDE SEQUENCE [LARGE SCALE GENOMIC DNA]</scope>
    <source>
        <strain evidence="2">f. Nagariensis / Eve</strain>
    </source>
</reference>
<protein>
    <submittedName>
        <fullName evidence="1">Uncharacterized protein</fullName>
    </submittedName>
</protein>
<dbReference type="KEGG" id="vcn:VOLCADRAFT_107560"/>
<dbReference type="Proteomes" id="UP000001058">
    <property type="component" value="Unassembled WGS sequence"/>
</dbReference>
<dbReference type="GeneID" id="9620625"/>